<dbReference type="CDD" id="cd16653">
    <property type="entry name" value="RING-like_Rtf2"/>
    <property type="match status" value="1"/>
</dbReference>
<feature type="compositionally biased region" description="Basic and acidic residues" evidence="4">
    <location>
        <begin position="190"/>
        <end position="208"/>
    </location>
</feature>
<dbReference type="PANTHER" id="PTHR12775">
    <property type="entry name" value="PROTEIN C20ORF43 HOMOLOG"/>
    <property type="match status" value="1"/>
</dbReference>
<dbReference type="GO" id="GO:0006274">
    <property type="term" value="P:DNA replication termination"/>
    <property type="evidence" value="ECO:0007669"/>
    <property type="project" value="TreeGrafter"/>
</dbReference>
<dbReference type="Proteomes" id="UP001432027">
    <property type="component" value="Unassembled WGS sequence"/>
</dbReference>
<dbReference type="PANTHER" id="PTHR12775:SF0">
    <property type="entry name" value="REPLICATION TERMINATION FACTOR 2"/>
    <property type="match status" value="1"/>
</dbReference>
<accession>A0AAV5U1U0</accession>
<dbReference type="Pfam" id="PF04641">
    <property type="entry name" value="Rtf2"/>
    <property type="match status" value="1"/>
</dbReference>
<evidence type="ECO:0000256" key="1">
    <source>
        <dbReference type="ARBA" id="ARBA00009885"/>
    </source>
</evidence>
<protein>
    <recommendedName>
        <fullName evidence="2">Replication termination factor 2</fullName>
    </recommendedName>
    <alternativeName>
        <fullName evidence="3">Replication termination factor 2 domain-containing protein 1</fullName>
    </alternativeName>
</protein>
<proteinExistence type="inferred from homology"/>
<evidence type="ECO:0000313" key="5">
    <source>
        <dbReference type="EMBL" id="GMT00543.1"/>
    </source>
</evidence>
<dbReference type="GO" id="GO:0005634">
    <property type="term" value="C:nucleus"/>
    <property type="evidence" value="ECO:0007669"/>
    <property type="project" value="TreeGrafter"/>
</dbReference>
<feature type="region of interest" description="Disordered" evidence="4">
    <location>
        <begin position="185"/>
        <end position="216"/>
    </location>
</feature>
<dbReference type="EMBL" id="BTSX01000005">
    <property type="protein sequence ID" value="GMT00543.1"/>
    <property type="molecule type" value="Genomic_DNA"/>
</dbReference>
<comment type="caution">
    <text evidence="5">The sequence shown here is derived from an EMBL/GenBank/DDBJ whole genome shotgun (WGS) entry which is preliminary data.</text>
</comment>
<dbReference type="InterPro" id="IPR027799">
    <property type="entry name" value="Rtf2_RING-finger"/>
</dbReference>
<evidence type="ECO:0000256" key="3">
    <source>
        <dbReference type="ARBA" id="ARBA00030367"/>
    </source>
</evidence>
<keyword evidence="6" id="KW-1185">Reference proteome</keyword>
<gene>
    <name evidence="5" type="ORF">PENTCL1PPCAC_22717</name>
</gene>
<organism evidence="5 6">
    <name type="scientific">Pristionchus entomophagus</name>
    <dbReference type="NCBI Taxonomy" id="358040"/>
    <lineage>
        <taxon>Eukaryota</taxon>
        <taxon>Metazoa</taxon>
        <taxon>Ecdysozoa</taxon>
        <taxon>Nematoda</taxon>
        <taxon>Chromadorea</taxon>
        <taxon>Rhabditida</taxon>
        <taxon>Rhabditina</taxon>
        <taxon>Diplogasteromorpha</taxon>
        <taxon>Diplogasteroidea</taxon>
        <taxon>Neodiplogasteridae</taxon>
        <taxon>Pristionchus</taxon>
    </lineage>
</organism>
<reference evidence="5" key="1">
    <citation type="submission" date="2023-10" db="EMBL/GenBank/DDBJ databases">
        <title>Genome assembly of Pristionchus species.</title>
        <authorList>
            <person name="Yoshida K."/>
            <person name="Sommer R.J."/>
        </authorList>
    </citation>
    <scope>NUCLEOTIDE SEQUENCE</scope>
    <source>
        <strain evidence="5">RS0144</strain>
    </source>
</reference>
<evidence type="ECO:0000256" key="2">
    <source>
        <dbReference type="ARBA" id="ARBA00015157"/>
    </source>
</evidence>
<dbReference type="InterPro" id="IPR006735">
    <property type="entry name" value="Rtf2"/>
</dbReference>
<dbReference type="AlphaFoldDB" id="A0AAV5U1U0"/>
<sequence length="248" mass="28259">MGADGGTIPKRCELIKRRRRRRKLNKKFLRSCQMSTCQMSQQKLKKPIVADRLGRMYSKEAVIEAILNKTIPQSCIHIKGMKDVKELRLTDNKDYKDSDKKGGDAYDDANQTPFLCPVTTTPMNGINPFVFNWKCGCVVSEKAIQEVKSDKCHGCGGVWKEEEAFILFPPHEIAEKYKEALEKKKAKKRKEGEEEKEDKGKKAKKDEGASSLQADPTKTDAYKNLFTSCEAAKNKPQGHWVTYNPLFY</sequence>
<evidence type="ECO:0000256" key="4">
    <source>
        <dbReference type="SAM" id="MobiDB-lite"/>
    </source>
</evidence>
<comment type="similarity">
    <text evidence="1">Belongs to the rtf2 family.</text>
</comment>
<evidence type="ECO:0000313" key="6">
    <source>
        <dbReference type="Proteomes" id="UP001432027"/>
    </source>
</evidence>
<name>A0AAV5U1U0_9BILA</name>